<dbReference type="EC" id="6.2.1.12" evidence="2"/>
<dbReference type="EMBL" id="CAJGYO010000009">
    <property type="protein sequence ID" value="CAD6254680.1"/>
    <property type="molecule type" value="Genomic_DNA"/>
</dbReference>
<dbReference type="AlphaFoldDB" id="A0A811QD54"/>
<keyword evidence="9" id="KW-1185">Reference proteome</keyword>
<dbReference type="GO" id="GO:0009698">
    <property type="term" value="P:phenylpropanoid metabolic process"/>
    <property type="evidence" value="ECO:0007669"/>
    <property type="project" value="UniProtKB-ARBA"/>
</dbReference>
<name>A0A811QD54_9POAL</name>
<evidence type="ECO:0000256" key="4">
    <source>
        <dbReference type="ARBA" id="ARBA00034223"/>
    </source>
</evidence>
<gene>
    <name evidence="8" type="ORF">NCGR_LOCUS38283</name>
</gene>
<evidence type="ECO:0000313" key="8">
    <source>
        <dbReference type="EMBL" id="CAD6254680.1"/>
    </source>
</evidence>
<dbReference type="GO" id="GO:0016207">
    <property type="term" value="F:4-coumarate-CoA ligase activity"/>
    <property type="evidence" value="ECO:0007669"/>
    <property type="project" value="UniProtKB-EC"/>
</dbReference>
<dbReference type="Gene3D" id="3.40.50.12780">
    <property type="entry name" value="N-terminal domain of ligase-like"/>
    <property type="match status" value="1"/>
</dbReference>
<evidence type="ECO:0000256" key="3">
    <source>
        <dbReference type="ARBA" id="ARBA00034219"/>
    </source>
</evidence>
<comment type="catalytic activity">
    <reaction evidence="5">
        <text>(E)-4-coumarate + ATP + CoA = (E)-4-coumaroyl-CoA + AMP + diphosphate</text>
        <dbReference type="Rhea" id="RHEA:19641"/>
        <dbReference type="ChEBI" id="CHEBI:12876"/>
        <dbReference type="ChEBI" id="CHEBI:30616"/>
        <dbReference type="ChEBI" id="CHEBI:33019"/>
        <dbReference type="ChEBI" id="CHEBI:57287"/>
        <dbReference type="ChEBI" id="CHEBI:85008"/>
        <dbReference type="ChEBI" id="CHEBI:456215"/>
        <dbReference type="EC" id="6.2.1.12"/>
    </reaction>
    <physiologicalReaction direction="left-to-right" evidence="5">
        <dbReference type="Rhea" id="RHEA:19642"/>
    </physiologicalReaction>
</comment>
<protein>
    <recommendedName>
        <fullName evidence="2">4-coumarate--CoA ligase</fullName>
        <ecNumber evidence="2">6.2.1.12</ecNumber>
    </recommendedName>
</protein>
<comment type="cofactor">
    <cofactor evidence="1">
        <name>Mg(2+)</name>
        <dbReference type="ChEBI" id="CHEBI:18420"/>
    </cofactor>
</comment>
<dbReference type="PROSITE" id="PS00455">
    <property type="entry name" value="AMP_BINDING"/>
    <property type="match status" value="1"/>
</dbReference>
<evidence type="ECO:0000259" key="7">
    <source>
        <dbReference type="Pfam" id="PF00501"/>
    </source>
</evidence>
<dbReference type="GO" id="GO:0005783">
    <property type="term" value="C:endoplasmic reticulum"/>
    <property type="evidence" value="ECO:0007669"/>
    <property type="project" value="TreeGrafter"/>
</dbReference>
<sequence>MNPYFLGFILPFVASLLLSKRKSEKKRGVPANVGGEPGCAIRNHRFERPIETLWEGISTLAELFEQSCKQFACMPLFGTRKLVAREMVAAADGRSFEKLHLGNYEWKSYADAFKTVCNFASGLLRIGHLKDERVAIFSDTRAEWQIALQACFRQNIAVVTIYASLGEGALCHSLNETEVTTVVCGRKELKKLIDISGQLDTVKHVIYINEEGVSAEVSLAQNCTSWTIKSFEEVESIGLQRPVEENLPLPSDTAVIMYTSGSTGMPKGVMMSHQNVLAVVSAVMTIVPGLGKKDVYLAYLPLAHILELAAEAIITGVGASIGYGSPLTLTDTSNKIKKGTQGDASVLKPTLMTAVPAILDRVRDGVRKNVDAKGGLAKRLFDIAYSRRLAAVNGSWLGAWGLEKLLWDMLVFQKVRAILGGWIRFILAGGAPLSGDTQRFINICLGAPISQGYGLTETCAGGTFSEYDETSVGRVGPPLPCSYIKLVDWAEGGYLTTDVPMPRGEIVIGGPNVTKGYFKNEAKTNEVYKVDERGMRWFYSGDIGRLHPDGCLEIIDRKKDIVKLQHGEYVSLGKVEAALSVCSYIDQIMIHADPFHNYCVALIVAAQSELKNWASKQGITYSDFSDLCQKQGTVKEVLQSLVKAAKQARLEKFEIPAKIKLIPEPWTPESGLVTAALKLKREVIKKAYEMDLAQLYS</sequence>
<feature type="chain" id="PRO_5032538502" description="4-coumarate--CoA ligase" evidence="6">
    <location>
        <begin position="20"/>
        <end position="697"/>
    </location>
</feature>
<comment type="caution">
    <text evidence="8">The sequence shown here is derived from an EMBL/GenBank/DDBJ whole genome shotgun (WGS) entry which is preliminary data.</text>
</comment>
<keyword evidence="6" id="KW-0732">Signal</keyword>
<dbReference type="InterPro" id="IPR042099">
    <property type="entry name" value="ANL_N_sf"/>
</dbReference>
<dbReference type="GO" id="GO:0004467">
    <property type="term" value="F:long-chain fatty acid-CoA ligase activity"/>
    <property type="evidence" value="ECO:0007669"/>
    <property type="project" value="UniProtKB-ARBA"/>
</dbReference>
<dbReference type="OrthoDB" id="1700726at2759"/>
<reference evidence="8" key="1">
    <citation type="submission" date="2020-10" db="EMBL/GenBank/DDBJ databases">
        <authorList>
            <person name="Han B."/>
            <person name="Lu T."/>
            <person name="Zhao Q."/>
            <person name="Huang X."/>
            <person name="Zhao Y."/>
        </authorList>
    </citation>
    <scope>NUCLEOTIDE SEQUENCE</scope>
</reference>
<dbReference type="GO" id="GO:0016020">
    <property type="term" value="C:membrane"/>
    <property type="evidence" value="ECO:0007669"/>
    <property type="project" value="TreeGrafter"/>
</dbReference>
<accession>A0A811QD54</accession>
<dbReference type="Pfam" id="PF00501">
    <property type="entry name" value="AMP-binding"/>
    <property type="match status" value="1"/>
</dbReference>
<evidence type="ECO:0000256" key="2">
    <source>
        <dbReference type="ARBA" id="ARBA00012959"/>
    </source>
</evidence>
<comment type="catalytic activity">
    <reaction evidence="4">
        <text>(E)-4-coumaroyl-AMP + CoA = (E)-4-coumaroyl-CoA + AMP + H(+)</text>
        <dbReference type="Rhea" id="RHEA:72423"/>
        <dbReference type="ChEBI" id="CHEBI:15378"/>
        <dbReference type="ChEBI" id="CHEBI:57287"/>
        <dbReference type="ChEBI" id="CHEBI:85008"/>
        <dbReference type="ChEBI" id="CHEBI:192348"/>
        <dbReference type="ChEBI" id="CHEBI:456215"/>
    </reaction>
    <physiologicalReaction direction="left-to-right" evidence="4">
        <dbReference type="Rhea" id="RHEA:72424"/>
    </physiologicalReaction>
</comment>
<evidence type="ECO:0000256" key="1">
    <source>
        <dbReference type="ARBA" id="ARBA00001946"/>
    </source>
</evidence>
<dbReference type="InterPro" id="IPR000873">
    <property type="entry name" value="AMP-dep_synth/lig_dom"/>
</dbReference>
<dbReference type="InterPro" id="IPR020845">
    <property type="entry name" value="AMP-binding_CS"/>
</dbReference>
<evidence type="ECO:0000256" key="5">
    <source>
        <dbReference type="ARBA" id="ARBA00034252"/>
    </source>
</evidence>
<dbReference type="PANTHER" id="PTHR43272:SF63">
    <property type="entry name" value="4-COUMARATE--COA LIGASE"/>
    <property type="match status" value="1"/>
</dbReference>
<proteinExistence type="predicted"/>
<dbReference type="GO" id="GO:0106290">
    <property type="term" value="F:trans-cinnamate-CoA ligase activity"/>
    <property type="evidence" value="ECO:0007669"/>
    <property type="project" value="UniProtKB-ARBA"/>
</dbReference>
<organism evidence="8 9">
    <name type="scientific">Miscanthus lutarioriparius</name>
    <dbReference type="NCBI Taxonomy" id="422564"/>
    <lineage>
        <taxon>Eukaryota</taxon>
        <taxon>Viridiplantae</taxon>
        <taxon>Streptophyta</taxon>
        <taxon>Embryophyta</taxon>
        <taxon>Tracheophyta</taxon>
        <taxon>Spermatophyta</taxon>
        <taxon>Magnoliopsida</taxon>
        <taxon>Liliopsida</taxon>
        <taxon>Poales</taxon>
        <taxon>Poaceae</taxon>
        <taxon>PACMAD clade</taxon>
        <taxon>Panicoideae</taxon>
        <taxon>Andropogonodae</taxon>
        <taxon>Andropogoneae</taxon>
        <taxon>Saccharinae</taxon>
        <taxon>Miscanthus</taxon>
    </lineage>
</organism>
<evidence type="ECO:0000313" key="9">
    <source>
        <dbReference type="Proteomes" id="UP000604825"/>
    </source>
</evidence>
<feature type="domain" description="AMP-dependent synthetase/ligase" evidence="7">
    <location>
        <begin position="98"/>
        <end position="518"/>
    </location>
</feature>
<dbReference type="SUPFAM" id="SSF56801">
    <property type="entry name" value="Acetyl-CoA synthetase-like"/>
    <property type="match status" value="1"/>
</dbReference>
<dbReference type="Proteomes" id="UP000604825">
    <property type="component" value="Unassembled WGS sequence"/>
</dbReference>
<evidence type="ECO:0000256" key="6">
    <source>
        <dbReference type="SAM" id="SignalP"/>
    </source>
</evidence>
<comment type="catalytic activity">
    <reaction evidence="3">
        <text>(E)-4-coumarate + ATP + H(+) = (E)-4-coumaroyl-AMP + diphosphate</text>
        <dbReference type="Rhea" id="RHEA:72419"/>
        <dbReference type="ChEBI" id="CHEBI:12876"/>
        <dbReference type="ChEBI" id="CHEBI:15378"/>
        <dbReference type="ChEBI" id="CHEBI:30616"/>
        <dbReference type="ChEBI" id="CHEBI:33019"/>
        <dbReference type="ChEBI" id="CHEBI:192348"/>
    </reaction>
    <physiologicalReaction direction="left-to-right" evidence="3">
        <dbReference type="Rhea" id="RHEA:72420"/>
    </physiologicalReaction>
</comment>
<dbReference type="PANTHER" id="PTHR43272">
    <property type="entry name" value="LONG-CHAIN-FATTY-ACID--COA LIGASE"/>
    <property type="match status" value="1"/>
</dbReference>
<feature type="signal peptide" evidence="6">
    <location>
        <begin position="1"/>
        <end position="19"/>
    </location>
</feature>